<feature type="region of interest" description="Disordered" evidence="1">
    <location>
        <begin position="1"/>
        <end position="61"/>
    </location>
</feature>
<dbReference type="AlphaFoldDB" id="A0A2H1WB14"/>
<reference evidence="2" key="1">
    <citation type="submission" date="2016-07" db="EMBL/GenBank/DDBJ databases">
        <authorList>
            <person name="Bretaudeau A."/>
        </authorList>
    </citation>
    <scope>NUCLEOTIDE SEQUENCE</scope>
    <source>
        <strain evidence="2">Rice</strain>
        <tissue evidence="2">Whole body</tissue>
    </source>
</reference>
<gene>
    <name evidence="2" type="ORF">SFRICE_021042</name>
</gene>
<protein>
    <submittedName>
        <fullName evidence="2">SFRICE_021042</fullName>
    </submittedName>
</protein>
<feature type="compositionally biased region" description="Basic and acidic residues" evidence="1">
    <location>
        <begin position="11"/>
        <end position="39"/>
    </location>
</feature>
<dbReference type="EMBL" id="ODYU01007471">
    <property type="protein sequence ID" value="SOQ50275.1"/>
    <property type="molecule type" value="Genomic_DNA"/>
</dbReference>
<sequence>MASKMENCAEAAEKKPQKEKPQHGAEGEAAKPKESEKKTKEKKKAKKAAPSTQAQEAREGEEVISSLLNRMGAITQDPALRPMLLGYDDRVFNVCEATVVHSQNDEEIDYIVMPI</sequence>
<organism evidence="2">
    <name type="scientific">Spodoptera frugiperda</name>
    <name type="common">Fall armyworm</name>
    <dbReference type="NCBI Taxonomy" id="7108"/>
    <lineage>
        <taxon>Eukaryota</taxon>
        <taxon>Metazoa</taxon>
        <taxon>Ecdysozoa</taxon>
        <taxon>Arthropoda</taxon>
        <taxon>Hexapoda</taxon>
        <taxon>Insecta</taxon>
        <taxon>Pterygota</taxon>
        <taxon>Neoptera</taxon>
        <taxon>Endopterygota</taxon>
        <taxon>Lepidoptera</taxon>
        <taxon>Glossata</taxon>
        <taxon>Ditrysia</taxon>
        <taxon>Noctuoidea</taxon>
        <taxon>Noctuidae</taxon>
        <taxon>Amphipyrinae</taxon>
        <taxon>Spodoptera</taxon>
    </lineage>
</organism>
<evidence type="ECO:0000256" key="1">
    <source>
        <dbReference type="SAM" id="MobiDB-lite"/>
    </source>
</evidence>
<evidence type="ECO:0000313" key="2">
    <source>
        <dbReference type="EMBL" id="SOQ50275.1"/>
    </source>
</evidence>
<name>A0A2H1WB14_SPOFR</name>
<proteinExistence type="predicted"/>
<accession>A0A2H1WB14</accession>